<keyword evidence="2" id="KW-1185">Reference proteome</keyword>
<name>A0A9D3RWH4_ANGAN</name>
<sequence length="82" mass="9318">HARHARTLHTPRAVSSPLYAGWTSRVPDELCGRCSAFLRWKSLAANQRTVQVRPANALTFWIRRKYIYAALLTTGVKHLCAQ</sequence>
<reference evidence="1" key="1">
    <citation type="submission" date="2021-01" db="EMBL/GenBank/DDBJ databases">
        <title>A chromosome-scale assembly of European eel, Anguilla anguilla.</title>
        <authorList>
            <person name="Henkel C."/>
            <person name="Jong-Raadsen S.A."/>
            <person name="Dufour S."/>
            <person name="Weltzien F.-A."/>
            <person name="Palstra A.P."/>
            <person name="Pelster B."/>
            <person name="Spaink H.P."/>
            <person name="Van Den Thillart G.E."/>
            <person name="Jansen H."/>
            <person name="Zahm M."/>
            <person name="Klopp C."/>
            <person name="Cedric C."/>
            <person name="Louis A."/>
            <person name="Berthelot C."/>
            <person name="Parey E."/>
            <person name="Roest Crollius H."/>
            <person name="Montfort J."/>
            <person name="Robinson-Rechavi M."/>
            <person name="Bucao C."/>
            <person name="Bouchez O."/>
            <person name="Gislard M."/>
            <person name="Lluch J."/>
            <person name="Milhes M."/>
            <person name="Lampietro C."/>
            <person name="Lopez Roques C."/>
            <person name="Donnadieu C."/>
            <person name="Braasch I."/>
            <person name="Desvignes T."/>
            <person name="Postlethwait J."/>
            <person name="Bobe J."/>
            <person name="Guiguen Y."/>
            <person name="Dirks R."/>
        </authorList>
    </citation>
    <scope>NUCLEOTIDE SEQUENCE</scope>
    <source>
        <strain evidence="1">Tag_6206</strain>
        <tissue evidence="1">Liver</tissue>
    </source>
</reference>
<proteinExistence type="predicted"/>
<protein>
    <submittedName>
        <fullName evidence="1">Uncharacterized protein</fullName>
    </submittedName>
</protein>
<evidence type="ECO:0000313" key="2">
    <source>
        <dbReference type="Proteomes" id="UP001044222"/>
    </source>
</evidence>
<organism evidence="1 2">
    <name type="scientific">Anguilla anguilla</name>
    <name type="common">European freshwater eel</name>
    <name type="synonym">Muraena anguilla</name>
    <dbReference type="NCBI Taxonomy" id="7936"/>
    <lineage>
        <taxon>Eukaryota</taxon>
        <taxon>Metazoa</taxon>
        <taxon>Chordata</taxon>
        <taxon>Craniata</taxon>
        <taxon>Vertebrata</taxon>
        <taxon>Euteleostomi</taxon>
        <taxon>Actinopterygii</taxon>
        <taxon>Neopterygii</taxon>
        <taxon>Teleostei</taxon>
        <taxon>Anguilliformes</taxon>
        <taxon>Anguillidae</taxon>
        <taxon>Anguilla</taxon>
    </lineage>
</organism>
<evidence type="ECO:0000313" key="1">
    <source>
        <dbReference type="EMBL" id="KAG5844166.1"/>
    </source>
</evidence>
<accession>A0A9D3RWH4</accession>
<feature type="non-terminal residue" evidence="1">
    <location>
        <position position="82"/>
    </location>
</feature>
<dbReference type="Proteomes" id="UP001044222">
    <property type="component" value="Chromosome 8"/>
</dbReference>
<gene>
    <name evidence="1" type="ORF">ANANG_G00158630</name>
</gene>
<comment type="caution">
    <text evidence="1">The sequence shown here is derived from an EMBL/GenBank/DDBJ whole genome shotgun (WGS) entry which is preliminary data.</text>
</comment>
<dbReference type="AlphaFoldDB" id="A0A9D3RWH4"/>
<dbReference type="EMBL" id="JAFIRN010000008">
    <property type="protein sequence ID" value="KAG5844166.1"/>
    <property type="molecule type" value="Genomic_DNA"/>
</dbReference>